<dbReference type="Proteomes" id="UP000239352">
    <property type="component" value="Unassembled WGS sequence"/>
</dbReference>
<feature type="region of interest" description="Disordered" evidence="1">
    <location>
        <begin position="1"/>
        <end position="57"/>
    </location>
</feature>
<comment type="caution">
    <text evidence="4">The sequence shown here is derived from an EMBL/GenBank/DDBJ whole genome shotgun (WGS) entry which is preliminary data.</text>
</comment>
<organism evidence="4 5">
    <name type="scientific">Actinopolyspora mortivallis</name>
    <dbReference type="NCBI Taxonomy" id="33906"/>
    <lineage>
        <taxon>Bacteria</taxon>
        <taxon>Bacillati</taxon>
        <taxon>Actinomycetota</taxon>
        <taxon>Actinomycetes</taxon>
        <taxon>Actinopolysporales</taxon>
        <taxon>Actinopolysporaceae</taxon>
        <taxon>Actinopolyspora</taxon>
    </lineage>
</organism>
<dbReference type="AlphaFoldDB" id="A0A2T0GU57"/>
<keyword evidence="2" id="KW-0472">Membrane</keyword>
<evidence type="ECO:0000256" key="2">
    <source>
        <dbReference type="SAM" id="Phobius"/>
    </source>
</evidence>
<dbReference type="InParanoid" id="A0A2T0GU57"/>
<proteinExistence type="predicted"/>
<evidence type="ECO:0000256" key="1">
    <source>
        <dbReference type="SAM" id="MobiDB-lite"/>
    </source>
</evidence>
<accession>A0A2T0GU57</accession>
<protein>
    <recommendedName>
        <fullName evidence="3">Low molecular weight protein antigen 6 PH domain-containing protein</fullName>
    </recommendedName>
</protein>
<dbReference type="Pfam" id="PF10756">
    <property type="entry name" value="bPH_6"/>
    <property type="match status" value="1"/>
</dbReference>
<evidence type="ECO:0000313" key="4">
    <source>
        <dbReference type="EMBL" id="PRW62630.1"/>
    </source>
</evidence>
<name>A0A2T0GU57_ACTMO</name>
<sequence length="191" mass="20935">MSQASTPEPTPDSTPHDSHPRQEETEAATGGDSDEQRTDSAPEGTDSGSGSAEEDALPENPRMVFRFTRVALLVILVVAVGISPAAMALPWLSVLYVIPLGLLCWIFRTSTVVDRSGVTARTLFRTRHLEWSEIRALSLDERRWVRAVTDTERGIVLPVVRVRDLPRLSVLSGGRIRDPLATTPPETDHSS</sequence>
<dbReference type="InterPro" id="IPR019692">
    <property type="entry name" value="CFP-6_PH"/>
</dbReference>
<dbReference type="STRING" id="1050202.GCA_000384035_02356"/>
<evidence type="ECO:0000313" key="5">
    <source>
        <dbReference type="Proteomes" id="UP000239352"/>
    </source>
</evidence>
<gene>
    <name evidence="4" type="ORF">CEP50_14565</name>
</gene>
<feature type="compositionally biased region" description="Basic and acidic residues" evidence="1">
    <location>
        <begin position="14"/>
        <end position="24"/>
    </location>
</feature>
<keyword evidence="2" id="KW-0812">Transmembrane</keyword>
<feature type="transmembrane region" description="Helical" evidence="2">
    <location>
        <begin position="63"/>
        <end position="82"/>
    </location>
</feature>
<dbReference type="RefSeq" id="WP_106114500.1">
    <property type="nucleotide sequence ID" value="NZ_PVSR01000028.1"/>
</dbReference>
<feature type="compositionally biased region" description="Polar residues" evidence="1">
    <location>
        <begin position="1"/>
        <end position="13"/>
    </location>
</feature>
<evidence type="ECO:0000259" key="3">
    <source>
        <dbReference type="Pfam" id="PF10756"/>
    </source>
</evidence>
<reference evidence="4 5" key="1">
    <citation type="submission" date="2018-03" db="EMBL/GenBank/DDBJ databases">
        <title>Actinopolyspora mortivallis from Sahara, screening for active biomolecules.</title>
        <authorList>
            <person name="Selama O."/>
            <person name="Wellington E.M.H."/>
            <person name="Hacene H."/>
        </authorList>
    </citation>
    <scope>NUCLEOTIDE SEQUENCE [LARGE SCALE GENOMIC DNA]</scope>
    <source>
        <strain evidence="4 5">M5A</strain>
    </source>
</reference>
<feature type="domain" description="Low molecular weight protein antigen 6 PH" evidence="3">
    <location>
        <begin position="108"/>
        <end position="178"/>
    </location>
</feature>
<keyword evidence="2" id="KW-1133">Transmembrane helix</keyword>
<dbReference type="EMBL" id="PVSR01000028">
    <property type="protein sequence ID" value="PRW62630.1"/>
    <property type="molecule type" value="Genomic_DNA"/>
</dbReference>
<keyword evidence="5" id="KW-1185">Reference proteome</keyword>